<comment type="caution">
    <text evidence="4">The sequence shown here is derived from an EMBL/GenBank/DDBJ whole genome shotgun (WGS) entry which is preliminary data.</text>
</comment>
<dbReference type="GO" id="GO:0003723">
    <property type="term" value="F:RNA binding"/>
    <property type="evidence" value="ECO:0007669"/>
    <property type="project" value="InterPro"/>
</dbReference>
<dbReference type="GO" id="GO:0032259">
    <property type="term" value="P:methylation"/>
    <property type="evidence" value="ECO:0007669"/>
    <property type="project" value="UniProtKB-KW"/>
</dbReference>
<dbReference type="Gene3D" id="3.30.1330.30">
    <property type="match status" value="1"/>
</dbReference>
<protein>
    <submittedName>
        <fullName evidence="4">RNA methyltransferase</fullName>
    </submittedName>
</protein>
<evidence type="ECO:0000313" key="4">
    <source>
        <dbReference type="EMBL" id="HHR91954.1"/>
    </source>
</evidence>
<dbReference type="SUPFAM" id="SSF55315">
    <property type="entry name" value="L30e-like"/>
    <property type="match status" value="1"/>
</dbReference>
<dbReference type="SMART" id="SM00967">
    <property type="entry name" value="SpoU_sub_bind"/>
    <property type="match status" value="1"/>
</dbReference>
<dbReference type="PANTHER" id="PTHR46429">
    <property type="entry name" value="23S RRNA (GUANOSINE-2'-O-)-METHYLTRANSFERASE RLMB"/>
    <property type="match status" value="1"/>
</dbReference>
<dbReference type="InterPro" id="IPR004441">
    <property type="entry name" value="rRNA_MeTrfase_TrmH"/>
</dbReference>
<evidence type="ECO:0000256" key="1">
    <source>
        <dbReference type="ARBA" id="ARBA00022603"/>
    </source>
</evidence>
<dbReference type="Pfam" id="PF08032">
    <property type="entry name" value="SpoU_sub_bind"/>
    <property type="match status" value="1"/>
</dbReference>
<dbReference type="PANTHER" id="PTHR46429:SF2">
    <property type="entry name" value="TRNA_RRNA METHYLTRANSFERASE"/>
    <property type="match status" value="1"/>
</dbReference>
<sequence>MSKLHRRRKINSVFVTGRNAVLELLLSSKTDSNIRNRIKALYIGNKTSGDKIKEIINLARSIGIKRYVVWKKTIEKLSGDERSQQVMLELEKEKFFIDDLIKRIKSQRTGLIVVVKDVDYESNLGSVIRTCEAGGVDALVYNGNIGITSVVRRVSMGASERLMILEHNVYQSLKVFRELGCNIIGVEVCGLVPYYRSNIIDGWNVLLFGGEDTSLTGEIKYCDQVVNIPMVGKVGSLNLNAAVAIILFDILRRKT</sequence>
<dbReference type="SUPFAM" id="SSF75217">
    <property type="entry name" value="alpha/beta knot"/>
    <property type="match status" value="1"/>
</dbReference>
<organism evidence="4">
    <name type="scientific">candidate division CPR3 bacterium</name>
    <dbReference type="NCBI Taxonomy" id="2268181"/>
    <lineage>
        <taxon>Bacteria</taxon>
        <taxon>Bacteria division CPR3</taxon>
    </lineage>
</organism>
<dbReference type="Gene3D" id="3.40.1280.10">
    <property type="match status" value="1"/>
</dbReference>
<proteinExistence type="predicted"/>
<dbReference type="GO" id="GO:0006396">
    <property type="term" value="P:RNA processing"/>
    <property type="evidence" value="ECO:0007669"/>
    <property type="project" value="InterPro"/>
</dbReference>
<gene>
    <name evidence="4" type="ORF">ENL96_00355</name>
</gene>
<dbReference type="InterPro" id="IPR029026">
    <property type="entry name" value="tRNA_m1G_MTases_N"/>
</dbReference>
<dbReference type="GO" id="GO:0005829">
    <property type="term" value="C:cytosol"/>
    <property type="evidence" value="ECO:0007669"/>
    <property type="project" value="TreeGrafter"/>
</dbReference>
<dbReference type="InterPro" id="IPR029064">
    <property type="entry name" value="Ribosomal_eL30-like_sf"/>
</dbReference>
<keyword evidence="2 4" id="KW-0808">Transferase</keyword>
<evidence type="ECO:0000259" key="3">
    <source>
        <dbReference type="SMART" id="SM00967"/>
    </source>
</evidence>
<dbReference type="InterPro" id="IPR013123">
    <property type="entry name" value="SpoU_subst-bd"/>
</dbReference>
<evidence type="ECO:0000256" key="2">
    <source>
        <dbReference type="ARBA" id="ARBA00022679"/>
    </source>
</evidence>
<dbReference type="AlphaFoldDB" id="A0A7C5USY9"/>
<dbReference type="GO" id="GO:0008173">
    <property type="term" value="F:RNA methyltransferase activity"/>
    <property type="evidence" value="ECO:0007669"/>
    <property type="project" value="InterPro"/>
</dbReference>
<reference evidence="4" key="1">
    <citation type="journal article" date="2020" name="mSystems">
        <title>Genome- and Community-Level Interaction Insights into Carbon Utilization and Element Cycling Functions of Hydrothermarchaeota in Hydrothermal Sediment.</title>
        <authorList>
            <person name="Zhou Z."/>
            <person name="Liu Y."/>
            <person name="Xu W."/>
            <person name="Pan J."/>
            <person name="Luo Z.H."/>
            <person name="Li M."/>
        </authorList>
    </citation>
    <scope>NUCLEOTIDE SEQUENCE [LARGE SCALE GENOMIC DNA]</scope>
    <source>
        <strain evidence="4">SpSt-1042</strain>
    </source>
</reference>
<feature type="domain" description="RNA 2-O ribose methyltransferase substrate binding" evidence="3">
    <location>
        <begin position="14"/>
        <end position="96"/>
    </location>
</feature>
<name>A0A7C5USY9_UNCC3</name>
<dbReference type="EMBL" id="DRVY01000012">
    <property type="protein sequence ID" value="HHR91954.1"/>
    <property type="molecule type" value="Genomic_DNA"/>
</dbReference>
<keyword evidence="1 4" id="KW-0489">Methyltransferase</keyword>
<dbReference type="InterPro" id="IPR029028">
    <property type="entry name" value="Alpha/beta_knot_MTases"/>
</dbReference>
<dbReference type="InterPro" id="IPR001537">
    <property type="entry name" value="SpoU_MeTrfase"/>
</dbReference>
<dbReference type="Pfam" id="PF00588">
    <property type="entry name" value="SpoU_methylase"/>
    <property type="match status" value="1"/>
</dbReference>
<accession>A0A7C5USY9</accession>